<feature type="compositionally biased region" description="Basic residues" evidence="10">
    <location>
        <begin position="158"/>
        <end position="168"/>
    </location>
</feature>
<evidence type="ECO:0000256" key="6">
    <source>
        <dbReference type="ARBA" id="ARBA00023242"/>
    </source>
</evidence>
<dbReference type="Gene3D" id="4.10.60.10">
    <property type="entry name" value="Zinc finger, CCHC-type"/>
    <property type="match status" value="2"/>
</dbReference>
<feature type="compositionally biased region" description="Basic residues" evidence="10">
    <location>
        <begin position="563"/>
        <end position="574"/>
    </location>
</feature>
<dbReference type="SUPFAM" id="SSF57756">
    <property type="entry name" value="Retrovirus zinc finger-like domains"/>
    <property type="match status" value="2"/>
</dbReference>
<evidence type="ECO:0000256" key="2">
    <source>
        <dbReference type="ARBA" id="ARBA00022723"/>
    </source>
</evidence>
<dbReference type="SMART" id="SM00343">
    <property type="entry name" value="ZnF_C2HC"/>
    <property type="match status" value="4"/>
</dbReference>
<feature type="region of interest" description="Disordered" evidence="10">
    <location>
        <begin position="121"/>
        <end position="170"/>
    </location>
</feature>
<evidence type="ECO:0000313" key="12">
    <source>
        <dbReference type="Ensembl" id="ENSXETP00000104804"/>
    </source>
</evidence>
<feature type="domain" description="CCHC-type" evidence="11">
    <location>
        <begin position="277"/>
        <end position="291"/>
    </location>
</feature>
<sequence>MIVQRNKKAFIKMFNCDDDLKAYEDELYHEETSSDESIDSELEFHLYSQLHYSQNLSESNLEEEEDAGGDSVGCLSGAQQQTNVCTVKDGKEVDLIILSDSDASPVIILSDTAEEESVYRSKVKKKSSSTYVQEENSHCGPYSHSTPKVSTPQSNNFKNKRSCQHSSRKSYSGGYVQEVLVIRGSSEDEEAKKSEEDLSVSESDMSDVENWMLLGRAKEDGDASIQLNLKGYKNLPNDEGERGAEWSISEKDSEAHIGNYTPLRRSNRYYTDKDVVCRNCDKRGHLSKNCPVPKKLPACCLCGERGHLQNSCPARYCLNCFLPGHFFKECIERAYWRKTCHRCSMTGHYADACPEIWRQYHLTNKAGPIKKPKSYTGQKDIVYCCNCAKKGHCNYECEERRMHSDNFPTCQLVFTYDREHDIWKRNERAKSKIKDLQEAGLLTWEIGEYNESKEDAKPPAKRRKKKRPSKKKKQGTLMDEECAETKQTKKRKKKRSGLQETEEDFPRGRPNDYLKYKKSSKKHDGSNLFKEDKKNLLKKGWRKKHKGKKGDSCAVDQDLLIIKQKKKNSKKRVD</sequence>
<evidence type="ECO:0000256" key="4">
    <source>
        <dbReference type="ARBA" id="ARBA00022771"/>
    </source>
</evidence>
<evidence type="ECO:0000256" key="9">
    <source>
        <dbReference type="PROSITE-ProRule" id="PRU00047"/>
    </source>
</evidence>
<dbReference type="InParanoid" id="A0A803JAE1"/>
<dbReference type="PROSITE" id="PS50158">
    <property type="entry name" value="ZF_CCHC"/>
    <property type="match status" value="3"/>
</dbReference>
<dbReference type="GO" id="GO:0005730">
    <property type="term" value="C:nucleolus"/>
    <property type="evidence" value="ECO:0007669"/>
    <property type="project" value="UniProtKB-SubCell"/>
</dbReference>
<evidence type="ECO:0000256" key="1">
    <source>
        <dbReference type="ARBA" id="ARBA00004604"/>
    </source>
</evidence>
<proteinExistence type="predicted"/>
<dbReference type="AlphaFoldDB" id="A0A803JAE1"/>
<evidence type="ECO:0000259" key="11">
    <source>
        <dbReference type="PROSITE" id="PS50158"/>
    </source>
</evidence>
<dbReference type="FunCoup" id="A0A803JAE1">
    <property type="interactions" value="3350"/>
</dbReference>
<evidence type="ECO:0000256" key="8">
    <source>
        <dbReference type="ARBA" id="ARBA00043023"/>
    </source>
</evidence>
<dbReference type="InterPro" id="IPR036875">
    <property type="entry name" value="Znf_CCHC_sf"/>
</dbReference>
<accession>A0A803JAE1</accession>
<dbReference type="Bgee" id="ENSXETG00000006542">
    <property type="expression patterns" value="Expressed in ovary and 12 other cell types or tissues"/>
</dbReference>
<dbReference type="InterPro" id="IPR051644">
    <property type="entry name" value="TRAMP_AT-DNA-binding"/>
</dbReference>
<dbReference type="InterPro" id="IPR001878">
    <property type="entry name" value="Znf_CCHC"/>
</dbReference>
<dbReference type="GeneTree" id="ENSGT00950000183041"/>
<dbReference type="Ensembl" id="ENSXETT00000118590">
    <property type="protein sequence ID" value="ENSXETP00000104804"/>
    <property type="gene ID" value="ENSXETG00000006542"/>
</dbReference>
<feature type="domain" description="CCHC-type" evidence="11">
    <location>
        <begin position="299"/>
        <end position="313"/>
    </location>
</feature>
<evidence type="ECO:0000256" key="7">
    <source>
        <dbReference type="ARBA" id="ARBA00041190"/>
    </source>
</evidence>
<evidence type="ECO:0000256" key="10">
    <source>
        <dbReference type="SAM" id="MobiDB-lite"/>
    </source>
</evidence>
<organism evidence="12">
    <name type="scientific">Xenopus tropicalis</name>
    <name type="common">Western clawed frog</name>
    <name type="synonym">Silurana tropicalis</name>
    <dbReference type="NCBI Taxonomy" id="8364"/>
    <lineage>
        <taxon>Eukaryota</taxon>
        <taxon>Metazoa</taxon>
        <taxon>Chordata</taxon>
        <taxon>Craniata</taxon>
        <taxon>Vertebrata</taxon>
        <taxon>Euteleostomi</taxon>
        <taxon>Amphibia</taxon>
        <taxon>Batrachia</taxon>
        <taxon>Anura</taxon>
        <taxon>Pipoidea</taxon>
        <taxon>Pipidae</taxon>
        <taxon>Xenopodinae</taxon>
        <taxon>Xenopus</taxon>
        <taxon>Silurana</taxon>
    </lineage>
</organism>
<feature type="domain" description="CCHC-type" evidence="11">
    <location>
        <begin position="340"/>
        <end position="355"/>
    </location>
</feature>
<keyword evidence="4 9" id="KW-0863">Zinc-finger</keyword>
<feature type="region of interest" description="Disordered" evidence="10">
    <location>
        <begin position="452"/>
        <end position="574"/>
    </location>
</feature>
<dbReference type="GO" id="GO:0008270">
    <property type="term" value="F:zinc ion binding"/>
    <property type="evidence" value="ECO:0007669"/>
    <property type="project" value="UniProtKB-KW"/>
</dbReference>
<protein>
    <recommendedName>
        <fullName evidence="7">Zinc finger CCHC domain-containing protein 7</fullName>
    </recommendedName>
    <alternativeName>
        <fullName evidence="8">TRAMP-like complex RNA-binding factor ZCCHC7</fullName>
    </alternativeName>
</protein>
<keyword evidence="6" id="KW-0539">Nucleus</keyword>
<dbReference type="Pfam" id="PF00098">
    <property type="entry name" value="zf-CCHC"/>
    <property type="match status" value="1"/>
</dbReference>
<keyword evidence="2" id="KW-0479">Metal-binding</keyword>
<feature type="compositionally biased region" description="Basic and acidic residues" evidence="10">
    <location>
        <begin position="504"/>
        <end position="515"/>
    </location>
</feature>
<reference evidence="12" key="2">
    <citation type="submission" date="2021-03" db="UniProtKB">
        <authorList>
            <consortium name="Ensembl"/>
        </authorList>
    </citation>
    <scope>IDENTIFICATION</scope>
</reference>
<name>A0A803JAE1_XENTR</name>
<evidence type="ECO:0000256" key="5">
    <source>
        <dbReference type="ARBA" id="ARBA00022833"/>
    </source>
</evidence>
<feature type="compositionally biased region" description="Polar residues" evidence="10">
    <location>
        <begin position="143"/>
        <end position="157"/>
    </location>
</feature>
<feature type="compositionally biased region" description="Basic residues" evidence="10">
    <location>
        <begin position="459"/>
        <end position="474"/>
    </location>
</feature>
<dbReference type="FunFam" id="4.10.60.10:FF:000020">
    <property type="entry name" value="Zinc finger CCHC domain-containing protein 7"/>
    <property type="match status" value="1"/>
</dbReference>
<dbReference type="Xenbase" id="XB-GENE-6258335">
    <property type="gene designation" value="zcchc7"/>
</dbReference>
<keyword evidence="3" id="KW-0677">Repeat</keyword>
<dbReference type="PANTHER" id="PTHR46543:SF1">
    <property type="entry name" value="ZINC FINGER CCHC DOMAIN-CONTAINING PROTEIN 7"/>
    <property type="match status" value="1"/>
</dbReference>
<gene>
    <name evidence="12" type="primary">zcchc7</name>
</gene>
<keyword evidence="5" id="KW-0862">Zinc</keyword>
<feature type="compositionally biased region" description="Basic and acidic residues" evidence="10">
    <location>
        <begin position="522"/>
        <end position="535"/>
    </location>
</feature>
<dbReference type="PANTHER" id="PTHR46543">
    <property type="entry name" value="ZINC FINGER CCHC DOMAIN-CONTAINING PROTEIN 7"/>
    <property type="match status" value="1"/>
</dbReference>
<dbReference type="GO" id="GO:0003676">
    <property type="term" value="F:nucleic acid binding"/>
    <property type="evidence" value="ECO:0007669"/>
    <property type="project" value="InterPro"/>
</dbReference>
<reference evidence="12" key="1">
    <citation type="journal article" date="2010" name="Science">
        <title>The genome of the Western clawed frog Xenopus tropicalis.</title>
        <authorList>
            <person name="Hellsten U."/>
            <person name="Harland R.M."/>
            <person name="Gilchrist M.J."/>
            <person name="Hendrix D."/>
            <person name="Jurka J."/>
            <person name="Kapitonov V."/>
            <person name="Ovcharenko I."/>
            <person name="Putnam N.H."/>
            <person name="Shu S."/>
            <person name="Taher L."/>
            <person name="Blitz I.L."/>
            <person name="Blumberg B."/>
            <person name="Dichmann D.S."/>
            <person name="Dubchak I."/>
            <person name="Amaya E."/>
            <person name="Detter J.C."/>
            <person name="Fletcher R."/>
            <person name="Gerhard D.S."/>
            <person name="Goodstein D."/>
            <person name="Graves T."/>
            <person name="Grigoriev I.V."/>
            <person name="Grimwood J."/>
            <person name="Kawashima T."/>
            <person name="Lindquist E."/>
            <person name="Lucas S.M."/>
            <person name="Mead P.E."/>
            <person name="Mitros T."/>
            <person name="Ogino H."/>
            <person name="Ohta Y."/>
            <person name="Poliakov A.V."/>
            <person name="Pollet N."/>
            <person name="Robert J."/>
            <person name="Salamov A."/>
            <person name="Sater A.K."/>
            <person name="Schmutz J."/>
            <person name="Terry A."/>
            <person name="Vize P.D."/>
            <person name="Warren W.C."/>
            <person name="Wells D."/>
            <person name="Wills A."/>
            <person name="Wilson R.K."/>
            <person name="Zimmerman L.B."/>
            <person name="Zorn A.M."/>
            <person name="Grainger R."/>
            <person name="Grammer T."/>
            <person name="Khokha M.K."/>
            <person name="Richardson P.M."/>
            <person name="Rokhsar D.S."/>
        </authorList>
    </citation>
    <scope>NUCLEOTIDE SEQUENCE [LARGE SCALE GENOMIC DNA]</scope>
    <source>
        <strain evidence="12">Nigerian</strain>
    </source>
</reference>
<feature type="compositionally biased region" description="Basic residues" evidence="10">
    <location>
        <begin position="536"/>
        <end position="548"/>
    </location>
</feature>
<evidence type="ECO:0000256" key="3">
    <source>
        <dbReference type="ARBA" id="ARBA00022737"/>
    </source>
</evidence>
<comment type="subcellular location">
    <subcellularLocation>
        <location evidence="1">Nucleus</location>
        <location evidence="1">Nucleolus</location>
    </subcellularLocation>
</comment>